<dbReference type="EMBL" id="UZAM01016303">
    <property type="protein sequence ID" value="VDP42667.1"/>
    <property type="molecule type" value="Genomic_DNA"/>
</dbReference>
<proteinExistence type="predicted"/>
<reference evidence="4" key="1">
    <citation type="submission" date="2016-06" db="UniProtKB">
        <authorList>
            <consortium name="WormBaseParasite"/>
        </authorList>
    </citation>
    <scope>IDENTIFICATION</scope>
</reference>
<dbReference type="Proteomes" id="UP000270296">
    <property type="component" value="Unassembled WGS sequence"/>
</dbReference>
<name>A0A183J7A3_9BILA</name>
<gene>
    <name evidence="2" type="ORF">SBAD_LOCUS11751</name>
</gene>
<protein>
    <submittedName>
        <fullName evidence="2 4">Uncharacterized protein</fullName>
    </submittedName>
</protein>
<evidence type="ECO:0000313" key="3">
    <source>
        <dbReference type="Proteomes" id="UP000270296"/>
    </source>
</evidence>
<evidence type="ECO:0000313" key="2">
    <source>
        <dbReference type="EMBL" id="VDP42667.1"/>
    </source>
</evidence>
<evidence type="ECO:0000256" key="1">
    <source>
        <dbReference type="SAM" id="MobiDB-lite"/>
    </source>
</evidence>
<sequence length="90" mass="10260">MAYTALQVSPNEQKNLTQRRRKAVDSRCHSRSEIEAVVVDAATTVDEEEEEAQPLDDVVPHTPLDASYDENRWMANQNRIESQTLIHITP</sequence>
<organism evidence="4">
    <name type="scientific">Soboliphyme baturini</name>
    <dbReference type="NCBI Taxonomy" id="241478"/>
    <lineage>
        <taxon>Eukaryota</taxon>
        <taxon>Metazoa</taxon>
        <taxon>Ecdysozoa</taxon>
        <taxon>Nematoda</taxon>
        <taxon>Enoplea</taxon>
        <taxon>Dorylaimia</taxon>
        <taxon>Dioctophymatida</taxon>
        <taxon>Dioctophymatoidea</taxon>
        <taxon>Soboliphymatidae</taxon>
        <taxon>Soboliphyme</taxon>
    </lineage>
</organism>
<feature type="compositionally biased region" description="Polar residues" evidence="1">
    <location>
        <begin position="1"/>
        <end position="16"/>
    </location>
</feature>
<evidence type="ECO:0000313" key="4">
    <source>
        <dbReference type="WBParaSite" id="SBAD_0001214301-mRNA-1"/>
    </source>
</evidence>
<feature type="region of interest" description="Disordered" evidence="1">
    <location>
        <begin position="1"/>
        <end position="27"/>
    </location>
</feature>
<accession>A0A183J7A3</accession>
<keyword evidence="3" id="KW-1185">Reference proteome</keyword>
<feature type="compositionally biased region" description="Acidic residues" evidence="1">
    <location>
        <begin position="45"/>
        <end position="54"/>
    </location>
</feature>
<feature type="region of interest" description="Disordered" evidence="1">
    <location>
        <begin position="44"/>
        <end position="64"/>
    </location>
</feature>
<reference evidence="2 3" key="2">
    <citation type="submission" date="2018-11" db="EMBL/GenBank/DDBJ databases">
        <authorList>
            <consortium name="Pathogen Informatics"/>
        </authorList>
    </citation>
    <scope>NUCLEOTIDE SEQUENCE [LARGE SCALE GENOMIC DNA]</scope>
</reference>
<dbReference type="WBParaSite" id="SBAD_0001214301-mRNA-1">
    <property type="protein sequence ID" value="SBAD_0001214301-mRNA-1"/>
    <property type="gene ID" value="SBAD_0001214301"/>
</dbReference>
<dbReference type="AlphaFoldDB" id="A0A183J7A3"/>